<name>A0ACC1NGL9_9HYPO</name>
<proteinExistence type="predicted"/>
<reference evidence="1" key="1">
    <citation type="submission" date="2022-08" db="EMBL/GenBank/DDBJ databases">
        <title>Genome Sequence of Lecanicillium fungicola.</title>
        <authorList>
            <person name="Buettner E."/>
        </authorList>
    </citation>
    <scope>NUCLEOTIDE SEQUENCE</scope>
    <source>
        <strain evidence="1">Babe33</strain>
    </source>
</reference>
<organism evidence="1 2">
    <name type="scientific">Zarea fungicola</name>
    <dbReference type="NCBI Taxonomy" id="93591"/>
    <lineage>
        <taxon>Eukaryota</taxon>
        <taxon>Fungi</taxon>
        <taxon>Dikarya</taxon>
        <taxon>Ascomycota</taxon>
        <taxon>Pezizomycotina</taxon>
        <taxon>Sordariomycetes</taxon>
        <taxon>Hypocreomycetidae</taxon>
        <taxon>Hypocreales</taxon>
        <taxon>Cordycipitaceae</taxon>
        <taxon>Zarea</taxon>
    </lineage>
</organism>
<keyword evidence="2" id="KW-1185">Reference proteome</keyword>
<sequence length="243" mass="27200">MAVGTITLFDLPSKEPNAAWSLNPWKIRLLLNYKGLEYETKWTEYPDIKTVLESHVDPNPTGHPYTIPAITLPDGTWIQDSYKIAKAIEERYPERPLDLESPYQARIQALVPNAIVPIMAIGLNQIPRRLLNKPSYDYWMVDRAPRAGGDFAGNEAKNGGEVAYTASEPALKEITAMLKENADGPFFGGKDVSYADFVWIGALEFLRRIGDDVLEGALSHSGDRTVHENLLEAAKPWLARNTY</sequence>
<gene>
    <name evidence="1" type="ORF">NQ176_g3793</name>
</gene>
<evidence type="ECO:0000313" key="2">
    <source>
        <dbReference type="Proteomes" id="UP001143910"/>
    </source>
</evidence>
<comment type="caution">
    <text evidence="1">The sequence shown here is derived from an EMBL/GenBank/DDBJ whole genome shotgun (WGS) entry which is preliminary data.</text>
</comment>
<dbReference type="EMBL" id="JANJQO010000370">
    <property type="protein sequence ID" value="KAJ2978487.1"/>
    <property type="molecule type" value="Genomic_DNA"/>
</dbReference>
<dbReference type="Proteomes" id="UP001143910">
    <property type="component" value="Unassembled WGS sequence"/>
</dbReference>
<protein>
    <submittedName>
        <fullName evidence="1">Uncharacterized protein</fullName>
    </submittedName>
</protein>
<accession>A0ACC1NGL9</accession>
<evidence type="ECO:0000313" key="1">
    <source>
        <dbReference type="EMBL" id="KAJ2978487.1"/>
    </source>
</evidence>